<sequence length="242" mass="27984">MTERKLASEYRKFGFVKSQLEDVLGFSLGGERSLPDYLKPYKTRIGIQLDEAANIFAGCRPSEHINSGPLVDIIRGYRASLWDAYDNDILSGNNIIMDYNYNEEYRVDVTLVKDQVTKWAREHNLDWPFELPESEIDNEISSVDLLSKIESLELENKSLKTKINELKEIIPLLLSAYRDDDPLSIAIKLRNEVWVDYNEDSRSTIPTQEWVVAKLIDEYKEFEMTKAQAQAIEKVACPIKRK</sequence>
<evidence type="ECO:0000256" key="1">
    <source>
        <dbReference type="SAM" id="Coils"/>
    </source>
</evidence>
<protein>
    <submittedName>
        <fullName evidence="2">Uncharacterized protein</fullName>
    </submittedName>
</protein>
<accession>A0A0B6XD38</accession>
<keyword evidence="1" id="KW-0175">Coiled coil</keyword>
<evidence type="ECO:0000313" key="2">
    <source>
        <dbReference type="EMBL" id="CDM90179.1"/>
    </source>
</evidence>
<organism evidence="2 3">
    <name type="scientific">Xenorhabdus bovienii</name>
    <name type="common">Xenorhabdus nematophila subsp. bovienii</name>
    <dbReference type="NCBI Taxonomy" id="40576"/>
    <lineage>
        <taxon>Bacteria</taxon>
        <taxon>Pseudomonadati</taxon>
        <taxon>Pseudomonadota</taxon>
        <taxon>Gammaproteobacteria</taxon>
        <taxon>Enterobacterales</taxon>
        <taxon>Morganellaceae</taxon>
        <taxon>Xenorhabdus</taxon>
    </lineage>
</organism>
<dbReference type="KEGG" id="xbv:XBW1_2822"/>
<gene>
    <name evidence="2" type="ORF">XBW1_2822</name>
</gene>
<dbReference type="Proteomes" id="UP000032930">
    <property type="component" value="Chromosome"/>
</dbReference>
<evidence type="ECO:0000313" key="3">
    <source>
        <dbReference type="Proteomes" id="UP000032930"/>
    </source>
</evidence>
<dbReference type="AlphaFoldDB" id="A0A0B6XD38"/>
<proteinExistence type="predicted"/>
<name>A0A0B6XD38_XENBV</name>
<dbReference type="EMBL" id="FO818637">
    <property type="protein sequence ID" value="CDM90179.1"/>
    <property type="molecule type" value="Genomic_DNA"/>
</dbReference>
<dbReference type="RefSeq" id="WP_052726063.1">
    <property type="nucleotide sequence ID" value="NZ_CAWMEF010000001.1"/>
</dbReference>
<reference evidence="2 3" key="1">
    <citation type="submission" date="2014-02" db="EMBL/GenBank/DDBJ databases">
        <authorList>
            <person name="Genoscope - CEA"/>
        </authorList>
    </citation>
    <scope>NUCLEOTIDE SEQUENCE [LARGE SCALE GENOMIC DNA]</scope>
    <source>
        <strain evidence="2 3">CS03</strain>
    </source>
</reference>
<feature type="coiled-coil region" evidence="1">
    <location>
        <begin position="142"/>
        <end position="169"/>
    </location>
</feature>